<dbReference type="Proteomes" id="UP000321393">
    <property type="component" value="Unassembled WGS sequence"/>
</dbReference>
<evidence type="ECO:0000313" key="3">
    <source>
        <dbReference type="Proteomes" id="UP000321393"/>
    </source>
</evidence>
<gene>
    <name evidence="2" type="ORF">E6C27_scaffold90G001740</name>
</gene>
<comment type="caution">
    <text evidence="2">The sequence shown here is derived from an EMBL/GenBank/DDBJ whole genome shotgun (WGS) entry which is preliminary data.</text>
</comment>
<reference evidence="2 3" key="1">
    <citation type="submission" date="2019-08" db="EMBL/GenBank/DDBJ databases">
        <title>Draft genome sequences of two oriental melons (Cucumis melo L. var makuwa).</title>
        <authorList>
            <person name="Kwon S.-Y."/>
        </authorList>
    </citation>
    <scope>NUCLEOTIDE SEQUENCE [LARGE SCALE GENOMIC DNA]</scope>
    <source>
        <strain evidence="3">cv. SW 3</strain>
        <tissue evidence="2">Leaf</tissue>
    </source>
</reference>
<protein>
    <submittedName>
        <fullName evidence="2">CACTA en-spm transposon protein</fullName>
    </submittedName>
</protein>
<evidence type="ECO:0000313" key="2">
    <source>
        <dbReference type="EMBL" id="KAA0065703.1"/>
    </source>
</evidence>
<name>A0A5A7VBX2_CUCMM</name>
<evidence type="ECO:0000256" key="1">
    <source>
        <dbReference type="SAM" id="MobiDB-lite"/>
    </source>
</evidence>
<dbReference type="OrthoDB" id="1921870at2759"/>
<organism evidence="2 3">
    <name type="scientific">Cucumis melo var. makuwa</name>
    <name type="common">Oriental melon</name>
    <dbReference type="NCBI Taxonomy" id="1194695"/>
    <lineage>
        <taxon>Eukaryota</taxon>
        <taxon>Viridiplantae</taxon>
        <taxon>Streptophyta</taxon>
        <taxon>Embryophyta</taxon>
        <taxon>Tracheophyta</taxon>
        <taxon>Spermatophyta</taxon>
        <taxon>Magnoliopsida</taxon>
        <taxon>eudicotyledons</taxon>
        <taxon>Gunneridae</taxon>
        <taxon>Pentapetalae</taxon>
        <taxon>rosids</taxon>
        <taxon>fabids</taxon>
        <taxon>Cucurbitales</taxon>
        <taxon>Cucurbitaceae</taxon>
        <taxon>Benincaseae</taxon>
        <taxon>Cucumis</taxon>
    </lineage>
</organism>
<accession>A0A5A7VBX2</accession>
<dbReference type="AlphaFoldDB" id="A0A5A7VBX2"/>
<sequence length="301" mass="34888">MRRENHLMSIGNSLFLDAFLGIFRCRATASRNPLYNRFSFVKYRTKIERGKERRSKCFRRRRSATVCHFSQAIGVCVEKTFSVCCLKWVDVGREYIEVVKGDLQRLFVLDLNDQAMNRFVEHQMLTTFKEFRTDCHTHFKKYSDLEEARANPPNALVRRHEDCHFLCDHYISRAFQYELAERKGELVDRVELFRETHVRAGTFLSQAVEDAHVLGRRPGYSKGLGWGPKPKARRTASASSSSTSCSQSTEKEIEVQAKLHEALEWIEVQDINHQALASQVESMKKMIEELTCAQQGPPYDP</sequence>
<feature type="region of interest" description="Disordered" evidence="1">
    <location>
        <begin position="222"/>
        <end position="250"/>
    </location>
</feature>
<feature type="compositionally biased region" description="Low complexity" evidence="1">
    <location>
        <begin position="235"/>
        <end position="248"/>
    </location>
</feature>
<proteinExistence type="predicted"/>
<dbReference type="EMBL" id="SSTE01001308">
    <property type="protein sequence ID" value="KAA0065703.1"/>
    <property type="molecule type" value="Genomic_DNA"/>
</dbReference>